<dbReference type="Pfam" id="PF07238">
    <property type="entry name" value="PilZ"/>
    <property type="match status" value="1"/>
</dbReference>
<name>A0A101KWB2_RHILI</name>
<evidence type="ECO:0000313" key="3">
    <source>
        <dbReference type="EMBL" id="KUM28179.1"/>
    </source>
</evidence>
<dbReference type="SUPFAM" id="SSF141371">
    <property type="entry name" value="PilZ domain-like"/>
    <property type="match status" value="1"/>
</dbReference>
<dbReference type="GO" id="GO:0035438">
    <property type="term" value="F:cyclic-di-GMP binding"/>
    <property type="evidence" value="ECO:0007669"/>
    <property type="project" value="InterPro"/>
</dbReference>
<sequence>MTNSTQPVEDTSGEPRREHRQRVLKGGTIITGIQNSEVSCTLRNQNAGGAELKVAPESRVPDRFLLYVPVDGVAYRAEVRWRRNDRVGVKFAGTEPKPKLHYG</sequence>
<protein>
    <recommendedName>
        <fullName evidence="2">PilZ domain-containing protein</fullName>
    </recommendedName>
</protein>
<feature type="domain" description="PilZ" evidence="2">
    <location>
        <begin position="16"/>
        <end position="95"/>
    </location>
</feature>
<comment type="caution">
    <text evidence="3">The sequence shown here is derived from an EMBL/GenBank/DDBJ whole genome shotgun (WGS) entry which is preliminary data.</text>
</comment>
<dbReference type="OrthoDB" id="7210926at2"/>
<organism evidence="3 4">
    <name type="scientific">Rhizobium loti</name>
    <name type="common">Mesorhizobium loti</name>
    <dbReference type="NCBI Taxonomy" id="381"/>
    <lineage>
        <taxon>Bacteria</taxon>
        <taxon>Pseudomonadati</taxon>
        <taxon>Pseudomonadota</taxon>
        <taxon>Alphaproteobacteria</taxon>
        <taxon>Hyphomicrobiales</taxon>
        <taxon>Phyllobacteriaceae</taxon>
        <taxon>Mesorhizobium</taxon>
    </lineage>
</organism>
<proteinExistence type="predicted"/>
<gene>
    <name evidence="3" type="ORF">AU467_13390</name>
</gene>
<accession>A0A101KWB2</accession>
<dbReference type="Proteomes" id="UP000053176">
    <property type="component" value="Unassembled WGS sequence"/>
</dbReference>
<reference evidence="3 4" key="1">
    <citation type="submission" date="2015-12" db="EMBL/GenBank/DDBJ databases">
        <title>Draft genome sequence of Mesorhizobium sp. UFLA 01-765, a multitolerant efficient symbiont and plant-growth promoting strain isolated from Zn-mining soil using Leucaena leucocephala as a trap plant.</title>
        <authorList>
            <person name="Rangel W.M."/>
            <person name="Thijs S."/>
            <person name="Longatti S.M."/>
            <person name="Moreira F.M."/>
            <person name="Weyens N."/>
            <person name="Vangronsveld J."/>
            <person name="Van Hamme J.D."/>
            <person name="Bottos E.M."/>
            <person name="Rineau F."/>
        </authorList>
    </citation>
    <scope>NUCLEOTIDE SEQUENCE [LARGE SCALE GENOMIC DNA]</scope>
    <source>
        <strain evidence="3 4">UFLA 01-765</strain>
    </source>
</reference>
<dbReference type="AlphaFoldDB" id="A0A101KWB2"/>
<evidence type="ECO:0000256" key="1">
    <source>
        <dbReference type="SAM" id="MobiDB-lite"/>
    </source>
</evidence>
<evidence type="ECO:0000313" key="4">
    <source>
        <dbReference type="Proteomes" id="UP000053176"/>
    </source>
</evidence>
<feature type="region of interest" description="Disordered" evidence="1">
    <location>
        <begin position="1"/>
        <end position="24"/>
    </location>
</feature>
<evidence type="ECO:0000259" key="2">
    <source>
        <dbReference type="Pfam" id="PF07238"/>
    </source>
</evidence>
<dbReference type="InterPro" id="IPR009875">
    <property type="entry name" value="PilZ_domain"/>
</dbReference>
<dbReference type="EMBL" id="LPWA01000035">
    <property type="protein sequence ID" value="KUM28179.1"/>
    <property type="molecule type" value="Genomic_DNA"/>
</dbReference>